<proteinExistence type="predicted"/>
<evidence type="ECO:0000313" key="3">
    <source>
        <dbReference type="Proteomes" id="UP000712600"/>
    </source>
</evidence>
<protein>
    <submittedName>
        <fullName evidence="2">Uncharacterized protein</fullName>
    </submittedName>
</protein>
<dbReference type="Proteomes" id="UP000712600">
    <property type="component" value="Unassembled WGS sequence"/>
</dbReference>
<evidence type="ECO:0000256" key="1">
    <source>
        <dbReference type="SAM" id="MobiDB-lite"/>
    </source>
</evidence>
<reference evidence="2" key="1">
    <citation type="submission" date="2019-12" db="EMBL/GenBank/DDBJ databases">
        <title>Genome sequencing and annotation of Brassica cretica.</title>
        <authorList>
            <person name="Studholme D.J."/>
            <person name="Sarris P."/>
        </authorList>
    </citation>
    <scope>NUCLEOTIDE SEQUENCE</scope>
    <source>
        <strain evidence="2">PFS-109/04</strain>
        <tissue evidence="2">Leaf</tissue>
    </source>
</reference>
<feature type="region of interest" description="Disordered" evidence="1">
    <location>
        <begin position="157"/>
        <end position="176"/>
    </location>
</feature>
<sequence>MSSIASGTVPTTKSVACFRKSASSSSLLHRSSSSRFMPTSLSPIYAKLINSNNSSSVSSSSSSGPVQTATQGNKPARTLWIWSTSRKRRGDLWLKDKEQWLVVTATESVGAHENPNYEIEGAVTDTLEEGEFVHPPIVTPATIPIVHAEAITNFVGGHENPSSEIEGAVTATVEDG</sequence>
<gene>
    <name evidence="2" type="ORF">F2Q69_00025013</name>
</gene>
<evidence type="ECO:0000313" key="2">
    <source>
        <dbReference type="EMBL" id="KAF3539260.1"/>
    </source>
</evidence>
<dbReference type="AlphaFoldDB" id="A0A8S9QDB1"/>
<dbReference type="EMBL" id="QGKX02001290">
    <property type="protein sequence ID" value="KAF3539260.1"/>
    <property type="molecule type" value="Genomic_DNA"/>
</dbReference>
<comment type="caution">
    <text evidence="2">The sequence shown here is derived from an EMBL/GenBank/DDBJ whole genome shotgun (WGS) entry which is preliminary data.</text>
</comment>
<name>A0A8S9QDB1_BRACR</name>
<feature type="compositionally biased region" description="Polar residues" evidence="1">
    <location>
        <begin position="64"/>
        <end position="73"/>
    </location>
</feature>
<accession>A0A8S9QDB1</accession>
<organism evidence="2 3">
    <name type="scientific">Brassica cretica</name>
    <name type="common">Mustard</name>
    <dbReference type="NCBI Taxonomy" id="69181"/>
    <lineage>
        <taxon>Eukaryota</taxon>
        <taxon>Viridiplantae</taxon>
        <taxon>Streptophyta</taxon>
        <taxon>Embryophyta</taxon>
        <taxon>Tracheophyta</taxon>
        <taxon>Spermatophyta</taxon>
        <taxon>Magnoliopsida</taxon>
        <taxon>eudicotyledons</taxon>
        <taxon>Gunneridae</taxon>
        <taxon>Pentapetalae</taxon>
        <taxon>rosids</taxon>
        <taxon>malvids</taxon>
        <taxon>Brassicales</taxon>
        <taxon>Brassicaceae</taxon>
        <taxon>Brassiceae</taxon>
        <taxon>Brassica</taxon>
    </lineage>
</organism>
<feature type="region of interest" description="Disordered" evidence="1">
    <location>
        <begin position="56"/>
        <end position="75"/>
    </location>
</feature>